<reference evidence="2 3" key="1">
    <citation type="journal article" date="2015" name="PLoS Pathog.">
        <title>Leptomonas seymouri: Adaptations to the Dixenous Life Cycle Analyzed by Genome Sequencing, Transcriptome Profiling and Co-infection with Leishmania donovani.</title>
        <authorList>
            <person name="Kraeva N."/>
            <person name="Butenko A."/>
            <person name="Hlavacova J."/>
            <person name="Kostygov A."/>
            <person name="Myskova J."/>
            <person name="Grybchuk D."/>
            <person name="Lestinova T."/>
            <person name="Votypka J."/>
            <person name="Volf P."/>
            <person name="Opperdoes F."/>
            <person name="Flegontov P."/>
            <person name="Lukes J."/>
            <person name="Yurchenko V."/>
        </authorList>
    </citation>
    <scope>NUCLEOTIDE SEQUENCE [LARGE SCALE GENOMIC DNA]</scope>
    <source>
        <strain evidence="2 3">ATCC 30220</strain>
    </source>
</reference>
<dbReference type="Gene3D" id="1.20.5.340">
    <property type="match status" value="1"/>
</dbReference>
<organism evidence="2 3">
    <name type="scientific">Leptomonas seymouri</name>
    <dbReference type="NCBI Taxonomy" id="5684"/>
    <lineage>
        <taxon>Eukaryota</taxon>
        <taxon>Discoba</taxon>
        <taxon>Euglenozoa</taxon>
        <taxon>Kinetoplastea</taxon>
        <taxon>Metakinetoplastina</taxon>
        <taxon>Trypanosomatida</taxon>
        <taxon>Trypanosomatidae</taxon>
        <taxon>Leishmaniinae</taxon>
        <taxon>Leptomonas</taxon>
    </lineage>
</organism>
<evidence type="ECO:0000256" key="1">
    <source>
        <dbReference type="SAM" id="Coils"/>
    </source>
</evidence>
<dbReference type="AlphaFoldDB" id="A0A0N1I3Z1"/>
<dbReference type="OrthoDB" id="278085at2759"/>
<evidence type="ECO:0000313" key="3">
    <source>
        <dbReference type="Proteomes" id="UP000038009"/>
    </source>
</evidence>
<feature type="coiled-coil region" evidence="1">
    <location>
        <begin position="46"/>
        <end position="258"/>
    </location>
</feature>
<dbReference type="Proteomes" id="UP000038009">
    <property type="component" value="Unassembled WGS sequence"/>
</dbReference>
<keyword evidence="3" id="KW-1185">Reference proteome</keyword>
<dbReference type="OMA" id="ERCATMH"/>
<proteinExistence type="predicted"/>
<name>A0A0N1I3Z1_LEPSE</name>
<accession>A0A0N1I3Z1</accession>
<comment type="caution">
    <text evidence="2">The sequence shown here is derived from an EMBL/GenBank/DDBJ whole genome shotgun (WGS) entry which is preliminary data.</text>
</comment>
<dbReference type="VEuPathDB" id="TriTrypDB:Lsey_0222_0130"/>
<evidence type="ECO:0000313" key="2">
    <source>
        <dbReference type="EMBL" id="KPI84914.1"/>
    </source>
</evidence>
<dbReference type="EMBL" id="LJSK01000222">
    <property type="protein sequence ID" value="KPI84914.1"/>
    <property type="molecule type" value="Genomic_DNA"/>
</dbReference>
<feature type="coiled-coil region" evidence="1">
    <location>
        <begin position="407"/>
        <end position="480"/>
    </location>
</feature>
<feature type="coiled-coil region" evidence="1">
    <location>
        <begin position="341"/>
        <end position="382"/>
    </location>
</feature>
<protein>
    <submittedName>
        <fullName evidence="2">Uncharacterized protein</fullName>
    </submittedName>
</protein>
<sequence>MASYAELLQTCAEFQENFAALTGKYNALALEMKNTKAVSERRQQQLAEAAAQEEKHHQQLAELKRELEEANGFRDKYRAATVTMERLKAQVASARQSTSDALLEHSQEVEQLKQQLEDMMKRVETAADGQRLRESQKQVLELEERCATINAQLLEERERYSQQLMTAHNALREQQSRNLELEQRHRAMEAEVAEMRAAVRRSTELQNEAALLKERYATAASVAQHQAEELRAEVDDIRRRLAQLKLDHQAQLNQKEQEIVEERHTLNERVTALASDLAAAQSSLAEEKVRARKLQSSMEQQVQRARESTLTEMSALRRAQTLLKEEHTRLQWHVEKSGSDLRVKEQALAAAQERYDALAAKVKELQRQLDVAAQQEAWLTAEKTSMADQLTASRQQIDELTKVLVQHDEVTLQAQQLKVQLDNATEEALCSRRAALQCESKLHDAEEAAARQVHALRKELKAYKKQCTREAARADNLRRKLMAALIEKESEVYRVSRASAGRCITLPGADEPPATVPAPHSSSPYGGGYDVIGMLRSQTEQAEALHTRLVQLAR</sequence>
<keyword evidence="1" id="KW-0175">Coiled coil</keyword>
<gene>
    <name evidence="2" type="ORF">ABL78_6039</name>
</gene>